<dbReference type="AlphaFoldDB" id="A0A2T2YCF1"/>
<keyword evidence="4" id="KW-1185">Reference proteome</keyword>
<dbReference type="GO" id="GO:0016491">
    <property type="term" value="F:oxidoreductase activity"/>
    <property type="evidence" value="ECO:0007669"/>
    <property type="project" value="UniProtKB-KW"/>
</dbReference>
<organism evidence="3 4">
    <name type="scientific">Adhaeribacter arboris</name>
    <dbReference type="NCBI Taxonomy" id="2072846"/>
    <lineage>
        <taxon>Bacteria</taxon>
        <taxon>Pseudomonadati</taxon>
        <taxon>Bacteroidota</taxon>
        <taxon>Cytophagia</taxon>
        <taxon>Cytophagales</taxon>
        <taxon>Hymenobacteraceae</taxon>
        <taxon>Adhaeribacter</taxon>
    </lineage>
</organism>
<dbReference type="PANTHER" id="PTHR11695">
    <property type="entry name" value="ALCOHOL DEHYDROGENASE RELATED"/>
    <property type="match status" value="1"/>
</dbReference>
<keyword evidence="1" id="KW-0560">Oxidoreductase</keyword>
<dbReference type="CDD" id="cd05289">
    <property type="entry name" value="MDR_like_2"/>
    <property type="match status" value="1"/>
</dbReference>
<dbReference type="InterPro" id="IPR050700">
    <property type="entry name" value="YIM1/Zinc_Alcohol_DH_Fams"/>
</dbReference>
<dbReference type="Proteomes" id="UP000240357">
    <property type="component" value="Unassembled WGS sequence"/>
</dbReference>
<reference evidence="3 4" key="1">
    <citation type="submission" date="2018-03" db="EMBL/GenBank/DDBJ databases">
        <title>Adhaeribacter sp. HMF7605 Genome sequencing and assembly.</title>
        <authorList>
            <person name="Kang H."/>
            <person name="Kang J."/>
            <person name="Cha I."/>
            <person name="Kim H."/>
            <person name="Joh K."/>
        </authorList>
    </citation>
    <scope>NUCLEOTIDE SEQUENCE [LARGE SCALE GENOMIC DNA]</scope>
    <source>
        <strain evidence="3 4">HMF7605</strain>
    </source>
</reference>
<evidence type="ECO:0000259" key="2">
    <source>
        <dbReference type="SMART" id="SM00829"/>
    </source>
</evidence>
<dbReference type="GO" id="GO:0008270">
    <property type="term" value="F:zinc ion binding"/>
    <property type="evidence" value="ECO:0007669"/>
    <property type="project" value="InterPro"/>
</dbReference>
<dbReference type="SMART" id="SM00829">
    <property type="entry name" value="PKS_ER"/>
    <property type="match status" value="1"/>
</dbReference>
<dbReference type="InterPro" id="IPR011032">
    <property type="entry name" value="GroES-like_sf"/>
</dbReference>
<dbReference type="InterPro" id="IPR036291">
    <property type="entry name" value="NAD(P)-bd_dom_sf"/>
</dbReference>
<dbReference type="PROSITE" id="PS01162">
    <property type="entry name" value="QOR_ZETA_CRYSTAL"/>
    <property type="match status" value="1"/>
</dbReference>
<name>A0A2T2YCF1_9BACT</name>
<dbReference type="SUPFAM" id="SSF51735">
    <property type="entry name" value="NAD(P)-binding Rossmann-fold domains"/>
    <property type="match status" value="1"/>
</dbReference>
<dbReference type="InterPro" id="IPR002364">
    <property type="entry name" value="Quin_OxRdtase/zeta-crystal_CS"/>
</dbReference>
<dbReference type="Gene3D" id="3.90.180.10">
    <property type="entry name" value="Medium-chain alcohol dehydrogenases, catalytic domain"/>
    <property type="match status" value="1"/>
</dbReference>
<dbReference type="SUPFAM" id="SSF50129">
    <property type="entry name" value="GroES-like"/>
    <property type="match status" value="1"/>
</dbReference>
<dbReference type="EMBL" id="PYFT01000001">
    <property type="protein sequence ID" value="PSR53200.1"/>
    <property type="molecule type" value="Genomic_DNA"/>
</dbReference>
<proteinExistence type="predicted"/>
<gene>
    <name evidence="3" type="ORF">AHMF7605_06485</name>
</gene>
<dbReference type="PANTHER" id="PTHR11695:SF294">
    <property type="entry name" value="RETICULON-4-INTERACTING PROTEIN 1, MITOCHONDRIAL"/>
    <property type="match status" value="1"/>
</dbReference>
<dbReference type="RefSeq" id="WP_106927589.1">
    <property type="nucleotide sequence ID" value="NZ_PYFT01000001.1"/>
</dbReference>
<dbReference type="Gene3D" id="3.40.50.720">
    <property type="entry name" value="NAD(P)-binding Rossmann-like Domain"/>
    <property type="match status" value="1"/>
</dbReference>
<comment type="caution">
    <text evidence="3">The sequence shown here is derived from an EMBL/GenBank/DDBJ whole genome shotgun (WGS) entry which is preliminary data.</text>
</comment>
<evidence type="ECO:0000256" key="1">
    <source>
        <dbReference type="ARBA" id="ARBA00023002"/>
    </source>
</evidence>
<accession>A0A2T2YCF1</accession>
<dbReference type="Pfam" id="PF08240">
    <property type="entry name" value="ADH_N"/>
    <property type="match status" value="1"/>
</dbReference>
<dbReference type="OrthoDB" id="648910at2"/>
<evidence type="ECO:0000313" key="4">
    <source>
        <dbReference type="Proteomes" id="UP000240357"/>
    </source>
</evidence>
<sequence length="321" mass="34130">MKAIITTAPGGVENLKLQEVEKPQPGPNEVLIKVLALSVNPVDVKTRKGGTFYNQLNEEPPVILGWDISGTVAAIGSAVTEWQEGDEVFGMINFPGKGRAYAEYVLAPANHLARKPQNITHAQAAATTLAALTAYQVLVHEAKLQSGQHLLLHAAAGGVGHFAVQIAKHLGATVSGTASAANASFIKELGVDYPIDYKAQPLEEAVKEVDLVFDPVGGETTATSINLLKKSGILVSIVGGVKEHLTSQINEKGISAKNYLVHSSGADMAALARWLEQGMLKPVIEHQFKFEEMAKAHAQIETGRTRGKVVVILTDEIVPSS</sequence>
<dbReference type="Pfam" id="PF13602">
    <property type="entry name" value="ADH_zinc_N_2"/>
    <property type="match status" value="1"/>
</dbReference>
<dbReference type="InterPro" id="IPR013154">
    <property type="entry name" value="ADH-like_N"/>
</dbReference>
<dbReference type="InterPro" id="IPR020843">
    <property type="entry name" value="ER"/>
</dbReference>
<feature type="domain" description="Enoyl reductase (ER)" evidence="2">
    <location>
        <begin position="10"/>
        <end position="311"/>
    </location>
</feature>
<evidence type="ECO:0000313" key="3">
    <source>
        <dbReference type="EMBL" id="PSR53200.1"/>
    </source>
</evidence>
<protein>
    <submittedName>
        <fullName evidence="3">Oxidoreductase</fullName>
    </submittedName>
</protein>